<dbReference type="EMBL" id="QSSX01000055">
    <property type="protein sequence ID" value="RGM18893.1"/>
    <property type="molecule type" value="Genomic_DNA"/>
</dbReference>
<sequence length="31" mass="3665">MKGEQQKISQEELALKIFVSRQTISNWETNK</sequence>
<comment type="caution">
    <text evidence="2">The sequence shown here is derived from an EMBL/GenBank/DDBJ whole genome shotgun (WGS) entry which is preliminary data.</text>
</comment>
<dbReference type="PROSITE" id="PS50943">
    <property type="entry name" value="HTH_CROC1"/>
    <property type="match status" value="1"/>
</dbReference>
<dbReference type="InterPro" id="IPR001387">
    <property type="entry name" value="Cro/C1-type_HTH"/>
</dbReference>
<name>A0A3E4UX81_MEDGN</name>
<accession>A0A3E4UX81</accession>
<dbReference type="Proteomes" id="UP000260808">
    <property type="component" value="Unassembled WGS sequence"/>
</dbReference>
<dbReference type="Pfam" id="PF01381">
    <property type="entry name" value="HTH_3"/>
    <property type="match status" value="1"/>
</dbReference>
<dbReference type="InterPro" id="IPR010982">
    <property type="entry name" value="Lambda_DNA-bd_dom_sf"/>
</dbReference>
<evidence type="ECO:0000313" key="2">
    <source>
        <dbReference type="EMBL" id="RGM18893.1"/>
    </source>
</evidence>
<reference evidence="2 3" key="1">
    <citation type="submission" date="2018-08" db="EMBL/GenBank/DDBJ databases">
        <title>A genome reference for cultivated species of the human gut microbiota.</title>
        <authorList>
            <person name="Zou Y."/>
            <person name="Xue W."/>
            <person name="Luo G."/>
        </authorList>
    </citation>
    <scope>NUCLEOTIDE SEQUENCE [LARGE SCALE GENOMIC DNA]</scope>
    <source>
        <strain evidence="2 3">TF01-20-2</strain>
    </source>
</reference>
<dbReference type="AlphaFoldDB" id="A0A3E4UX81"/>
<gene>
    <name evidence="2" type="ORF">DXC31_15290</name>
</gene>
<dbReference type="CDD" id="cd00093">
    <property type="entry name" value="HTH_XRE"/>
    <property type="match status" value="1"/>
</dbReference>
<feature type="domain" description="HTH cro/C1-type" evidence="1">
    <location>
        <begin position="4"/>
        <end position="31"/>
    </location>
</feature>
<dbReference type="Gene3D" id="1.10.260.40">
    <property type="entry name" value="lambda repressor-like DNA-binding domains"/>
    <property type="match status" value="1"/>
</dbReference>
<organism evidence="2 3">
    <name type="scientific">Mediterraneibacter gnavus</name>
    <name type="common">Ruminococcus gnavus</name>
    <dbReference type="NCBI Taxonomy" id="33038"/>
    <lineage>
        <taxon>Bacteria</taxon>
        <taxon>Bacillati</taxon>
        <taxon>Bacillota</taxon>
        <taxon>Clostridia</taxon>
        <taxon>Lachnospirales</taxon>
        <taxon>Lachnospiraceae</taxon>
        <taxon>Mediterraneibacter</taxon>
    </lineage>
</organism>
<evidence type="ECO:0000313" key="3">
    <source>
        <dbReference type="Proteomes" id="UP000260808"/>
    </source>
</evidence>
<protein>
    <submittedName>
        <fullName evidence="2">XRE family transcriptional regulator</fullName>
    </submittedName>
</protein>
<dbReference type="GO" id="GO:0003677">
    <property type="term" value="F:DNA binding"/>
    <property type="evidence" value="ECO:0007669"/>
    <property type="project" value="InterPro"/>
</dbReference>
<feature type="non-terminal residue" evidence="2">
    <location>
        <position position="31"/>
    </location>
</feature>
<proteinExistence type="predicted"/>
<dbReference type="SUPFAM" id="SSF47413">
    <property type="entry name" value="lambda repressor-like DNA-binding domains"/>
    <property type="match status" value="1"/>
</dbReference>
<evidence type="ECO:0000259" key="1">
    <source>
        <dbReference type="PROSITE" id="PS50943"/>
    </source>
</evidence>